<organism evidence="1 2">
    <name type="scientific">Vibrio campbellii</name>
    <dbReference type="NCBI Taxonomy" id="680"/>
    <lineage>
        <taxon>Bacteria</taxon>
        <taxon>Pseudomonadati</taxon>
        <taxon>Pseudomonadota</taxon>
        <taxon>Gammaproteobacteria</taxon>
        <taxon>Vibrionales</taxon>
        <taxon>Vibrionaceae</taxon>
        <taxon>Vibrio</taxon>
    </lineage>
</organism>
<reference evidence="1" key="1">
    <citation type="submission" date="2020-03" db="EMBL/GenBank/DDBJ databases">
        <title>Five strains of Vibrio campbellii isolated from Mariana Trench.</title>
        <authorList>
            <person name="Liang J."/>
            <person name="Zhang X.-H."/>
        </authorList>
    </citation>
    <scope>NUCLEOTIDE SEQUENCE</scope>
    <source>
        <strain evidence="1">LJC013</strain>
    </source>
</reference>
<name>A0ABY5IFF9_9VIBR</name>
<evidence type="ECO:0000313" key="2">
    <source>
        <dbReference type="Proteomes" id="UP001059912"/>
    </source>
</evidence>
<evidence type="ECO:0000313" key="1">
    <source>
        <dbReference type="EMBL" id="UTZ32839.1"/>
    </source>
</evidence>
<gene>
    <name evidence="1" type="ORF">HB762_08390</name>
</gene>
<accession>A0ABY5IFF9</accession>
<keyword evidence="2" id="KW-1185">Reference proteome</keyword>
<dbReference type="CDD" id="cd20705">
    <property type="entry name" value="MIX_I"/>
    <property type="match status" value="1"/>
</dbReference>
<proteinExistence type="predicted"/>
<dbReference type="Proteomes" id="UP001059912">
    <property type="component" value="Chromosome 1"/>
</dbReference>
<sequence>MKSLPRELAQRVSLTAKKSTAGLLSALQKELVQANWIALTNTPNHHSLDDARFRNAPRLKSRIETLADIKESRTPKASYKPVTDDVTLVRNYAHVPYEPSPEHKIVVEFAGQWSSHAACLMLLKSEDQAPKVTNARSDMENQHRSLATFAGLSEEARDLCIKVPCTDQPQPITLPLATALTPVEKDAAMEEWDNVLIPVLPMLESGRGSELCSSGYFYVIWNNKVWREVEVAPNGYFADVDLEYYRNAEPEGGKAFRHVNIDGANLVNEYYVGEEPFELYQAGNKVYSGTLNLDQSARVFRLTEEEVEVAFPTLDIEPITVKTVKSPSKAGDGDDRVAQGTPLPHIWVPYKINGEIQSECYLHYSPLQLTLAELSNLESDPSSIAKPLAELKVYSDSQSFDNTGTVIIPVGTAKESAFGAALINSFTQSNIAGFKMAPCGDLPTIRYLHEPLVDQPDDFFALRNVEHDWIAKSFFRSTKIDDEGYMTHRFAFPPEEVETVDIVRAVHANSSTGLQRLVVLEENVPISEFLG</sequence>
<dbReference type="EMBL" id="CP050470">
    <property type="protein sequence ID" value="UTZ32839.1"/>
    <property type="molecule type" value="Genomic_DNA"/>
</dbReference>
<protein>
    <submittedName>
        <fullName evidence="1">Uncharacterized protein</fullName>
    </submittedName>
</protein>